<dbReference type="PANTHER" id="PTHR12526">
    <property type="entry name" value="GLYCOSYLTRANSFERASE"/>
    <property type="match status" value="1"/>
</dbReference>
<feature type="domain" description="Glycosyl transferase family 1" evidence="1">
    <location>
        <begin position="183"/>
        <end position="329"/>
    </location>
</feature>
<dbReference type="Pfam" id="PF00534">
    <property type="entry name" value="Glycos_transf_1"/>
    <property type="match status" value="1"/>
</dbReference>
<dbReference type="SUPFAM" id="SSF53756">
    <property type="entry name" value="UDP-Glycosyltransferase/glycogen phosphorylase"/>
    <property type="match status" value="1"/>
</dbReference>
<accession>A0A5A5U0F8</accession>
<dbReference type="EMBL" id="BJJW01000015">
    <property type="protein sequence ID" value="GDZ84561.1"/>
    <property type="molecule type" value="Genomic_DNA"/>
</dbReference>
<dbReference type="RefSeq" id="WP_012305452.1">
    <property type="nucleotide sequence ID" value="NZ_BJJW01000015.1"/>
</dbReference>
<keyword evidence="2" id="KW-0808">Transferase</keyword>
<comment type="caution">
    <text evidence="2">The sequence shown here is derived from an EMBL/GenBank/DDBJ whole genome shotgun (WGS) entry which is preliminary data.</text>
</comment>
<proteinExistence type="predicted"/>
<protein>
    <submittedName>
        <fullName evidence="2">Glycosyl transferase</fullName>
    </submittedName>
</protein>
<sequence length="355" mass="39370">MKILMALENIGLGGMKRATTVVGNALAKKHNLVYYSFSDIVPFYTLEAPLLVAKTPCVLDNEARPFERFNDEIKAFETVAREFDVVILAGGLLASFAAHMTLPDTRVIGWMHNNVTTYQTQYYAKMRTEFDAGLRALDGIVALTETDLAGFSQYNHTTKIWNPLTIVPDGRADLSQHTIALTSRIAIEHKGLDLALAFAAKLPHDWQLAIAGGGTDSDVSRFHSLVEQNHVADKLIYRGALKDEALKKHYRAASIFLQTSRWEGLPLVLAEAMSFGLPVVAMYNTGSAEVLESGKYGLITPATDVNALYDAIRPLLNNIQLREEYAQRSLQRVEDFKIAPILAQWEAILSPTFDN</sequence>
<dbReference type="InterPro" id="IPR001296">
    <property type="entry name" value="Glyco_trans_1"/>
</dbReference>
<dbReference type="GO" id="GO:0016757">
    <property type="term" value="F:glycosyltransferase activity"/>
    <property type="evidence" value="ECO:0007669"/>
    <property type="project" value="InterPro"/>
</dbReference>
<evidence type="ECO:0000313" key="3">
    <source>
        <dbReference type="Proteomes" id="UP000323274"/>
    </source>
</evidence>
<dbReference type="OMA" id="IGWMHNN"/>
<dbReference type="GeneID" id="61103130"/>
<gene>
    <name evidence="2" type="ORF">LCIT_18030</name>
</gene>
<reference evidence="2 3" key="1">
    <citation type="submission" date="2019-04" db="EMBL/GenBank/DDBJ databases">
        <title>A pseudo-fructophilic Leuconostoc citreum strain F192-5 isolated from peel of satsuma mandarin: the first report for isolation and characterization of strain-dependent fructophilic-like characteristics.</title>
        <authorList>
            <person name="Maeno S."/>
            <person name="Tanizawa Y."/>
            <person name="Kajikawa A."/>
            <person name="Kanesaki Y."/>
            <person name="Kubota E."/>
            <person name="Arita M."/>
            <person name="Leon D."/>
            <person name="Endo A."/>
        </authorList>
    </citation>
    <scope>NUCLEOTIDE SEQUENCE [LARGE SCALE GENOMIC DNA]</scope>
    <source>
        <strain evidence="2 3">F192-5</strain>
    </source>
</reference>
<dbReference type="AlphaFoldDB" id="A0A5A5U0F8"/>
<dbReference type="Gene3D" id="3.40.50.2000">
    <property type="entry name" value="Glycogen Phosphorylase B"/>
    <property type="match status" value="2"/>
</dbReference>
<evidence type="ECO:0000313" key="2">
    <source>
        <dbReference type="EMBL" id="GDZ84561.1"/>
    </source>
</evidence>
<dbReference type="Proteomes" id="UP000323274">
    <property type="component" value="Unassembled WGS sequence"/>
</dbReference>
<evidence type="ECO:0000259" key="1">
    <source>
        <dbReference type="Pfam" id="PF00534"/>
    </source>
</evidence>
<organism evidence="2 3">
    <name type="scientific">Leuconostoc citreum</name>
    <dbReference type="NCBI Taxonomy" id="33964"/>
    <lineage>
        <taxon>Bacteria</taxon>
        <taxon>Bacillati</taxon>
        <taxon>Bacillota</taxon>
        <taxon>Bacilli</taxon>
        <taxon>Lactobacillales</taxon>
        <taxon>Lactobacillaceae</taxon>
        <taxon>Leuconostoc</taxon>
    </lineage>
</organism>
<name>A0A5A5U0F8_LEUCI</name>